<dbReference type="EMBL" id="CP046453">
    <property type="protein sequence ID" value="QGU04149.1"/>
    <property type="molecule type" value="Genomic_DNA"/>
</dbReference>
<dbReference type="PANTHER" id="PTHR30212">
    <property type="entry name" value="PROTEIN YIIM"/>
    <property type="match status" value="1"/>
</dbReference>
<dbReference type="CDD" id="cd00207">
    <property type="entry name" value="fer2"/>
    <property type="match status" value="1"/>
</dbReference>
<dbReference type="InterPro" id="IPR052353">
    <property type="entry name" value="Benzoxazolinone_Detox_Enz"/>
</dbReference>
<sequence length="103" mass="11166">MSSTKPETTGNGTGNKPFSVYLALSEKEYEVPADKSILKVLEEAGESVISSCQEGTCGTCETPVLSGTVDHRCRVLDDEEREANDTMMICVSRACGNRLELDM</sequence>
<dbReference type="InterPro" id="IPR036010">
    <property type="entry name" value="2Fe-2S_ferredoxin-like_sf"/>
</dbReference>
<dbReference type="AlphaFoldDB" id="A0A6B8VM46"/>
<gene>
    <name evidence="2" type="primary">ophA1</name>
    <name evidence="2" type="ORF">CETAM_04390</name>
</gene>
<dbReference type="RefSeq" id="WP_156227317.1">
    <property type="nucleotide sequence ID" value="NZ_CP046453.1"/>
</dbReference>
<dbReference type="PROSITE" id="PS51085">
    <property type="entry name" value="2FE2S_FER_2"/>
    <property type="match status" value="1"/>
</dbReference>
<dbReference type="InterPro" id="IPR006058">
    <property type="entry name" value="2Fe2S_fd_BS"/>
</dbReference>
<dbReference type="InterPro" id="IPR001041">
    <property type="entry name" value="2Fe-2S_ferredoxin-type"/>
</dbReference>
<feature type="domain" description="2Fe-2S ferredoxin-type" evidence="1">
    <location>
        <begin position="18"/>
        <end position="103"/>
    </location>
</feature>
<dbReference type="InterPro" id="IPR012675">
    <property type="entry name" value="Beta-grasp_dom_sf"/>
</dbReference>
<dbReference type="EC" id="1.-.-.-" evidence="2"/>
<accession>A0A6B8VM46</accession>
<organism evidence="2 3">
    <name type="scientific">Corynebacterium comes</name>
    <dbReference type="NCBI Taxonomy" id="2675218"/>
    <lineage>
        <taxon>Bacteria</taxon>
        <taxon>Bacillati</taxon>
        <taxon>Actinomycetota</taxon>
        <taxon>Actinomycetes</taxon>
        <taxon>Mycobacteriales</taxon>
        <taxon>Corynebacteriaceae</taxon>
        <taxon>Corynebacterium</taxon>
    </lineage>
</organism>
<evidence type="ECO:0000313" key="2">
    <source>
        <dbReference type="EMBL" id="QGU04149.1"/>
    </source>
</evidence>
<keyword evidence="2" id="KW-0560">Oxidoreductase</keyword>
<protein>
    <submittedName>
        <fullName evidence="2">Phthalate dioxygenase reductase</fullName>
        <ecNumber evidence="2">1.-.-.-</ecNumber>
    </submittedName>
</protein>
<dbReference type="PANTHER" id="PTHR30212:SF2">
    <property type="entry name" value="PROTEIN YIIM"/>
    <property type="match status" value="1"/>
</dbReference>
<dbReference type="PROSITE" id="PS00197">
    <property type="entry name" value="2FE2S_FER_1"/>
    <property type="match status" value="1"/>
</dbReference>
<dbReference type="GO" id="GO:0051537">
    <property type="term" value="F:2 iron, 2 sulfur cluster binding"/>
    <property type="evidence" value="ECO:0007669"/>
    <property type="project" value="InterPro"/>
</dbReference>
<dbReference type="GO" id="GO:0051213">
    <property type="term" value="F:dioxygenase activity"/>
    <property type="evidence" value="ECO:0007669"/>
    <property type="project" value="UniProtKB-KW"/>
</dbReference>
<evidence type="ECO:0000259" key="1">
    <source>
        <dbReference type="PROSITE" id="PS51085"/>
    </source>
</evidence>
<reference evidence="2 3" key="1">
    <citation type="journal article" date="2021" name="Int. J. Syst. Evol. Microbiol.">
        <title>Classification of three corynebacterial strains isolated from a small paddock in North Rhine-Westphalia: proposal of &lt;i&gt;Corynebacterium kalinowskii&lt;/i&gt; sp. nov., &lt;i&gt;Corynebacterium comes&lt;/i&gt; sp. nov. and &lt;i&gt;Corynebacterium occultum&lt;/i&gt; sp. nov.</title>
        <authorList>
            <person name="Schaffert L."/>
            <person name="Ruwe M."/>
            <person name="Milse J."/>
            <person name="Hanuschka K."/>
            <person name="Ortseifen V."/>
            <person name="Droste J."/>
            <person name="Brandt D."/>
            <person name="Schl L."/>
            <person name="Kutter Y."/>
            <person name="Vinke S."/>
            <person name="Vieh P."/>
            <person name="Jacob L."/>
            <person name="L N.C."/>
            <person name="Schulte-Berndt E."/>
            <person name="Hain C."/>
            <person name="Linder M."/>
            <person name="Schmidt P."/>
            <person name="Wollenschl L."/>
            <person name="Luttermann T."/>
            <person name="Thieme E."/>
            <person name="Hassa J."/>
            <person name="Haak M."/>
            <person name="Wittchen M."/>
            <person name="Mentz A."/>
            <person name="Persicke M."/>
            <person name="Busche T."/>
            <person name="R C."/>
        </authorList>
    </citation>
    <scope>NUCLEOTIDE SEQUENCE [LARGE SCALE GENOMIC DNA]</scope>
    <source>
        <strain evidence="2 3">2019</strain>
    </source>
</reference>
<evidence type="ECO:0000313" key="3">
    <source>
        <dbReference type="Proteomes" id="UP000425178"/>
    </source>
</evidence>
<dbReference type="Gene3D" id="3.10.20.30">
    <property type="match status" value="1"/>
</dbReference>
<dbReference type="SUPFAM" id="SSF54292">
    <property type="entry name" value="2Fe-2S ferredoxin-like"/>
    <property type="match status" value="1"/>
</dbReference>
<dbReference type="KEGG" id="ccoe:CETAM_04390"/>
<dbReference type="Proteomes" id="UP000425178">
    <property type="component" value="Chromosome"/>
</dbReference>
<name>A0A6B8VM46_9CORY</name>
<proteinExistence type="predicted"/>
<keyword evidence="3" id="KW-1185">Reference proteome</keyword>
<dbReference type="Pfam" id="PF00111">
    <property type="entry name" value="Fer2"/>
    <property type="match status" value="1"/>
</dbReference>
<keyword evidence="2" id="KW-0223">Dioxygenase</keyword>